<keyword evidence="4" id="KW-1185">Reference proteome</keyword>
<dbReference type="InterPro" id="IPR040591">
    <property type="entry name" value="RqcP2_RBD"/>
</dbReference>
<keyword evidence="1" id="KW-0694">RNA-binding</keyword>
<dbReference type="Proteomes" id="UP000253314">
    <property type="component" value="Unassembled WGS sequence"/>
</dbReference>
<dbReference type="EMBL" id="QOCW01000040">
    <property type="protein sequence ID" value="RBW67357.1"/>
    <property type="molecule type" value="Genomic_DNA"/>
</dbReference>
<gene>
    <name evidence="3" type="ORF">DS031_22695</name>
</gene>
<dbReference type="InterPro" id="IPR012677">
    <property type="entry name" value="Nucleotide-bd_a/b_plait_sf"/>
</dbReference>
<protein>
    <submittedName>
        <fullName evidence="3">RNA-binding protein</fullName>
    </submittedName>
</protein>
<dbReference type="SMART" id="SM00363">
    <property type="entry name" value="S4"/>
    <property type="match status" value="1"/>
</dbReference>
<accession>A0A366XN75</accession>
<dbReference type="InterPro" id="IPR048443">
    <property type="entry name" value="RqcP2_N"/>
</dbReference>
<dbReference type="OrthoDB" id="9812787at2"/>
<evidence type="ECO:0000313" key="3">
    <source>
        <dbReference type="EMBL" id="RBW67357.1"/>
    </source>
</evidence>
<dbReference type="Pfam" id="PF21278">
    <property type="entry name" value="YlmH_1st"/>
    <property type="match status" value="1"/>
</dbReference>
<dbReference type="InterPro" id="IPR002942">
    <property type="entry name" value="S4_RNA-bd"/>
</dbReference>
<dbReference type="SUPFAM" id="SSF55174">
    <property type="entry name" value="Alpha-L RNA-binding motif"/>
    <property type="match status" value="1"/>
</dbReference>
<feature type="domain" description="RNA-binding S4" evidence="2">
    <location>
        <begin position="181"/>
        <end position="238"/>
    </location>
</feature>
<proteinExistence type="predicted"/>
<dbReference type="RefSeq" id="WP_113808447.1">
    <property type="nucleotide sequence ID" value="NZ_QOCW01000040.1"/>
</dbReference>
<organism evidence="3 4">
    <name type="scientific">Bacillus taeanensis</name>
    <dbReference type="NCBI Taxonomy" id="273032"/>
    <lineage>
        <taxon>Bacteria</taxon>
        <taxon>Bacillati</taxon>
        <taxon>Bacillota</taxon>
        <taxon>Bacilli</taxon>
        <taxon>Bacillales</taxon>
        <taxon>Bacillaceae</taxon>
        <taxon>Bacillus</taxon>
    </lineage>
</organism>
<dbReference type="GO" id="GO:0003723">
    <property type="term" value="F:RNA binding"/>
    <property type="evidence" value="ECO:0007669"/>
    <property type="project" value="UniProtKB-KW"/>
</dbReference>
<sequence length="256" mass="29986">MKVFQHFREDERSFVEQVLEWQEYVHDFYAIKRTDFLDPREQEIAEQIIGKQNDVKISFWGGSEYAERKRAIFYPDYYEPSLDDYGLMLYQVRYPSKFISIEHRDLLGALMGIGLKRLKFGDILIRDNNVQVVVAEEIAEFVEWNLESVGRSAIKLEQSPFSEIIQLQEKWDEQTGTVSSMRLDAILSEIYHLSRSKVIPYIQSGLVKVNWKRVESSSYECEPGDYLSVRGLGRSKIIEVSGKTKKDKCRIVYGRK</sequence>
<dbReference type="PANTHER" id="PTHR13633">
    <property type="entry name" value="MITOCHONDRIAL TRANSCRIPTION RESCUE FACTOR 1"/>
    <property type="match status" value="1"/>
</dbReference>
<evidence type="ECO:0000313" key="4">
    <source>
        <dbReference type="Proteomes" id="UP000253314"/>
    </source>
</evidence>
<name>A0A366XN75_9BACI</name>
<dbReference type="Gene3D" id="3.10.290.10">
    <property type="entry name" value="RNA-binding S4 domain"/>
    <property type="match status" value="1"/>
</dbReference>
<dbReference type="Gene3D" id="3.30.70.330">
    <property type="match status" value="1"/>
</dbReference>
<evidence type="ECO:0000256" key="1">
    <source>
        <dbReference type="PROSITE-ProRule" id="PRU00182"/>
    </source>
</evidence>
<dbReference type="InterPro" id="IPR036986">
    <property type="entry name" value="S4_RNA-bd_sf"/>
</dbReference>
<dbReference type="Pfam" id="PF01479">
    <property type="entry name" value="S4"/>
    <property type="match status" value="1"/>
</dbReference>
<dbReference type="PANTHER" id="PTHR13633:SF3">
    <property type="entry name" value="MITOCHONDRIAL TRANSCRIPTION RESCUE FACTOR 1"/>
    <property type="match status" value="1"/>
</dbReference>
<dbReference type="PROSITE" id="PS50889">
    <property type="entry name" value="S4"/>
    <property type="match status" value="1"/>
</dbReference>
<dbReference type="CDD" id="cd00165">
    <property type="entry name" value="S4"/>
    <property type="match status" value="1"/>
</dbReference>
<reference evidence="3 4" key="1">
    <citation type="submission" date="2018-07" db="EMBL/GenBank/DDBJ databases">
        <title>Lottiidibacillus patelloidae gen. nov., sp. nov., isolated from the intestinal tract of a marine limpet and the reclassification of B. taeanensis BH030017T, B. algicola KMM 3737T and B. hwajinpoensis SW-72T as genus Lottiidibacillus.</title>
        <authorList>
            <person name="Liu R."/>
            <person name="Huang Z."/>
        </authorList>
    </citation>
    <scope>NUCLEOTIDE SEQUENCE [LARGE SCALE GENOMIC DNA]</scope>
    <source>
        <strain evidence="3 4">BH030017</strain>
    </source>
</reference>
<comment type="caution">
    <text evidence="3">The sequence shown here is derived from an EMBL/GenBank/DDBJ whole genome shotgun (WGS) entry which is preliminary data.</text>
</comment>
<dbReference type="Gene3D" id="3.30.1370.160">
    <property type="match status" value="1"/>
</dbReference>
<evidence type="ECO:0000259" key="2">
    <source>
        <dbReference type="SMART" id="SM00363"/>
    </source>
</evidence>
<dbReference type="AlphaFoldDB" id="A0A366XN75"/>
<dbReference type="Pfam" id="PF17774">
    <property type="entry name" value="YlmH_RBD"/>
    <property type="match status" value="1"/>
</dbReference>